<proteinExistence type="predicted"/>
<organism evidence="2 3">
    <name type="scientific">Rhizophagus clarus</name>
    <dbReference type="NCBI Taxonomy" id="94130"/>
    <lineage>
        <taxon>Eukaryota</taxon>
        <taxon>Fungi</taxon>
        <taxon>Fungi incertae sedis</taxon>
        <taxon>Mucoromycota</taxon>
        <taxon>Glomeromycotina</taxon>
        <taxon>Glomeromycetes</taxon>
        <taxon>Glomerales</taxon>
        <taxon>Glomeraceae</taxon>
        <taxon>Rhizophagus</taxon>
    </lineage>
</organism>
<name>A0A8H3M0X9_9GLOM</name>
<dbReference type="AlphaFoldDB" id="A0A8H3M0X9"/>
<sequence length="115" mass="13603">MINEILITFKYIYFLPSLFKKKTRYKYLELRGFLGATTFNFEIKLIDLKTQLFLVSISAEIQDVYFGKNSSKSFSTLSFIGLLFILKTILTIFLFLWVSIPEEDTTYYRNTHIIL</sequence>
<protein>
    <submittedName>
        <fullName evidence="2">Uncharacterized protein</fullName>
    </submittedName>
</protein>
<keyword evidence="1" id="KW-0812">Transmembrane</keyword>
<feature type="transmembrane region" description="Helical" evidence="1">
    <location>
        <begin position="77"/>
        <end position="100"/>
    </location>
</feature>
<comment type="caution">
    <text evidence="2">The sequence shown here is derived from an EMBL/GenBank/DDBJ whole genome shotgun (WGS) entry which is preliminary data.</text>
</comment>
<evidence type="ECO:0000313" key="2">
    <source>
        <dbReference type="EMBL" id="GES95920.1"/>
    </source>
</evidence>
<reference evidence="2" key="1">
    <citation type="submission" date="2019-10" db="EMBL/GenBank/DDBJ databases">
        <title>Conservation and host-specific expression of non-tandemly repeated heterogenous ribosome RNA gene in arbuscular mycorrhizal fungi.</title>
        <authorList>
            <person name="Maeda T."/>
            <person name="Kobayashi Y."/>
            <person name="Nakagawa T."/>
            <person name="Ezawa T."/>
            <person name="Yamaguchi K."/>
            <person name="Bino T."/>
            <person name="Nishimoto Y."/>
            <person name="Shigenobu S."/>
            <person name="Kawaguchi M."/>
        </authorList>
    </citation>
    <scope>NUCLEOTIDE SEQUENCE</scope>
    <source>
        <strain evidence="2">HR1</strain>
    </source>
</reference>
<evidence type="ECO:0000313" key="3">
    <source>
        <dbReference type="Proteomes" id="UP000615446"/>
    </source>
</evidence>
<keyword evidence="1" id="KW-1133">Transmembrane helix</keyword>
<accession>A0A8H3M0X9</accession>
<evidence type="ECO:0000256" key="1">
    <source>
        <dbReference type="SAM" id="Phobius"/>
    </source>
</evidence>
<dbReference type="Proteomes" id="UP000615446">
    <property type="component" value="Unassembled WGS sequence"/>
</dbReference>
<keyword evidence="1" id="KW-0472">Membrane</keyword>
<dbReference type="EMBL" id="BLAL01000246">
    <property type="protein sequence ID" value="GES95920.1"/>
    <property type="molecule type" value="Genomic_DNA"/>
</dbReference>
<gene>
    <name evidence="2" type="ORF">RCL2_002258000</name>
</gene>